<name>A0ABM7LEI5_9PSED</name>
<proteinExistence type="predicted"/>
<organism evidence="1 2">
    <name type="scientific">Pseudomonas solani</name>
    <dbReference type="NCBI Taxonomy" id="2731552"/>
    <lineage>
        <taxon>Bacteria</taxon>
        <taxon>Pseudomonadati</taxon>
        <taxon>Pseudomonadota</taxon>
        <taxon>Gammaproteobacteria</taxon>
        <taxon>Pseudomonadales</taxon>
        <taxon>Pseudomonadaceae</taxon>
        <taxon>Pseudomonas</taxon>
    </lineage>
</organism>
<evidence type="ECO:0000313" key="1">
    <source>
        <dbReference type="EMBL" id="BCD88014.1"/>
    </source>
</evidence>
<sequence>MSDVIELPMSVTVSGRRWNLFTYDYTTPDGTFSGYLYAISAEHAAALLSEMKETAELKGQMVGVIE</sequence>
<reference evidence="1" key="1">
    <citation type="submission" date="2020-05" db="EMBL/GenBank/DDBJ databases">
        <title>Complete genome sequence of Pseudomonas sp. Sm006.</title>
        <authorList>
            <person name="Takeuchi K."/>
            <person name="Someya N."/>
        </authorList>
    </citation>
    <scope>NUCLEOTIDE SEQUENCE</scope>
    <source>
        <strain evidence="1">Sm006</strain>
    </source>
</reference>
<dbReference type="Proteomes" id="UP001064896">
    <property type="component" value="Chromosome"/>
</dbReference>
<gene>
    <name evidence="1" type="ORF">PSm6_44210</name>
</gene>
<dbReference type="EMBL" id="AP023081">
    <property type="protein sequence ID" value="BCD88014.1"/>
    <property type="molecule type" value="Genomic_DNA"/>
</dbReference>
<evidence type="ECO:0000313" key="2">
    <source>
        <dbReference type="Proteomes" id="UP001064896"/>
    </source>
</evidence>
<keyword evidence="2" id="KW-1185">Reference proteome</keyword>
<dbReference type="RefSeq" id="WP_265168207.1">
    <property type="nucleotide sequence ID" value="NZ_AP023081.1"/>
</dbReference>
<accession>A0ABM7LEI5</accession>
<protein>
    <submittedName>
        <fullName evidence="1">Uncharacterized protein</fullName>
    </submittedName>
</protein>